<feature type="active site" evidence="10">
    <location>
        <position position="255"/>
    </location>
</feature>
<dbReference type="GO" id="GO:0045490">
    <property type="term" value="P:pectin catabolic process"/>
    <property type="evidence" value="ECO:0007669"/>
    <property type="project" value="TreeGrafter"/>
</dbReference>
<dbReference type="KEGG" id="kmx:KLMA_10516"/>
<dbReference type="GO" id="GO:0071555">
    <property type="term" value="P:cell wall organization"/>
    <property type="evidence" value="ECO:0007669"/>
    <property type="project" value="UniProtKB-KW"/>
</dbReference>
<dbReference type="GO" id="GO:0005576">
    <property type="term" value="C:extracellular region"/>
    <property type="evidence" value="ECO:0007669"/>
    <property type="project" value="TreeGrafter"/>
</dbReference>
<keyword evidence="6" id="KW-1015">Disulfide bond</keyword>
<dbReference type="EC" id="3.2.1.15" evidence="2"/>
<comment type="catalytic activity">
    <reaction evidence="9">
        <text>(1,4-alpha-D-galacturonosyl)n+m + H2O = (1,4-alpha-D-galacturonosyl)n + (1,4-alpha-D-galacturonosyl)m.</text>
        <dbReference type="EC" id="3.2.1.15"/>
    </reaction>
</comment>
<evidence type="ECO:0000313" key="13">
    <source>
        <dbReference type="EMBL" id="BAO38138.2"/>
    </source>
</evidence>
<evidence type="ECO:0000256" key="1">
    <source>
        <dbReference type="ARBA" id="ARBA00008834"/>
    </source>
</evidence>
<dbReference type="GeneID" id="34714174"/>
<dbReference type="InterPro" id="IPR006626">
    <property type="entry name" value="PbH1"/>
</dbReference>
<keyword evidence="8" id="KW-0961">Cell wall biogenesis/degradation</keyword>
<dbReference type="Pfam" id="PF00295">
    <property type="entry name" value="Glyco_hydro_28"/>
    <property type="match status" value="1"/>
</dbReference>
<dbReference type="SMART" id="SM00710">
    <property type="entry name" value="PbH1"/>
    <property type="match status" value="5"/>
</dbReference>
<evidence type="ECO:0000256" key="8">
    <source>
        <dbReference type="ARBA" id="ARBA00023316"/>
    </source>
</evidence>
<dbReference type="InterPro" id="IPR050434">
    <property type="entry name" value="Glycosyl_hydrlase_28"/>
</dbReference>
<evidence type="ECO:0000256" key="3">
    <source>
        <dbReference type="ARBA" id="ARBA00022729"/>
    </source>
</evidence>
<dbReference type="PROSITE" id="PS00502">
    <property type="entry name" value="POLYGALACTURONASE"/>
    <property type="match status" value="1"/>
</dbReference>
<feature type="region of interest" description="Disordered" evidence="12">
    <location>
        <begin position="1"/>
        <end position="29"/>
    </location>
</feature>
<evidence type="ECO:0000256" key="6">
    <source>
        <dbReference type="ARBA" id="ARBA00023157"/>
    </source>
</evidence>
<dbReference type="Proteomes" id="UP000065495">
    <property type="component" value="Chromosome 1"/>
</dbReference>
<dbReference type="PANTHER" id="PTHR31884:SF1">
    <property type="entry name" value="POLYGALACTURONASE"/>
    <property type="match status" value="1"/>
</dbReference>
<protein>
    <recommendedName>
        <fullName evidence="2">endo-polygalacturonase</fullName>
        <ecNumber evidence="2">3.2.1.15</ecNumber>
    </recommendedName>
</protein>
<dbReference type="InterPro" id="IPR000743">
    <property type="entry name" value="Glyco_hydro_28"/>
</dbReference>
<feature type="compositionally biased region" description="Low complexity" evidence="12">
    <location>
        <begin position="1"/>
        <end position="14"/>
    </location>
</feature>
<evidence type="ECO:0000313" key="14">
    <source>
        <dbReference type="Proteomes" id="UP000065495"/>
    </source>
</evidence>
<evidence type="ECO:0000256" key="2">
    <source>
        <dbReference type="ARBA" id="ARBA00012736"/>
    </source>
</evidence>
<evidence type="ECO:0000256" key="5">
    <source>
        <dbReference type="ARBA" id="ARBA00022801"/>
    </source>
</evidence>
<dbReference type="OrthoDB" id="1546079at2759"/>
<evidence type="ECO:0000256" key="11">
    <source>
        <dbReference type="RuleBase" id="RU361169"/>
    </source>
</evidence>
<dbReference type="InterPro" id="IPR011050">
    <property type="entry name" value="Pectin_lyase_fold/virulence"/>
</dbReference>
<keyword evidence="3" id="KW-0732">Signal</keyword>
<evidence type="ECO:0000256" key="10">
    <source>
        <dbReference type="PROSITE-ProRule" id="PRU10052"/>
    </source>
</evidence>
<keyword evidence="7 11" id="KW-0326">Glycosidase</keyword>
<feature type="compositionally biased region" description="Polar residues" evidence="12">
    <location>
        <begin position="16"/>
        <end position="25"/>
    </location>
</feature>
<comment type="similarity">
    <text evidence="1 11">Belongs to the glycosyl hydrolase 28 family.</text>
</comment>
<proteinExistence type="inferred from homology"/>
<dbReference type="AlphaFoldDB" id="W0T504"/>
<reference evidence="13 14" key="1">
    <citation type="journal article" date="2015" name="Biotechnol. Biofuels">
        <title>Genetic basis of the highly efficient yeast Kluyveromyces marxianus: complete genome sequence and transcriptome analyses.</title>
        <authorList>
            <person name="Lertwattanasakul N."/>
            <person name="Kosaka T."/>
            <person name="Hosoyama A."/>
            <person name="Suzuki Y."/>
            <person name="Rodrussamee N."/>
            <person name="Matsutani M."/>
            <person name="Murata M."/>
            <person name="Fujimoto N."/>
            <person name="Suprayogi"/>
            <person name="Tsuchikane K."/>
            <person name="Limtong S."/>
            <person name="Fujita N."/>
            <person name="Yamada M."/>
        </authorList>
    </citation>
    <scope>NUCLEOTIDE SEQUENCE [LARGE SCALE GENOMIC DNA]</scope>
    <source>
        <strain evidence="14">DMKU3-1042 / BCC 29191 / NBRC 104275</strain>
    </source>
</reference>
<accession>W0T504</accession>
<organism evidence="13 14">
    <name type="scientific">Kluyveromyces marxianus (strain DMKU3-1042 / BCC 29191 / NBRC 104275)</name>
    <name type="common">Yeast</name>
    <name type="synonym">Candida kefyr</name>
    <dbReference type="NCBI Taxonomy" id="1003335"/>
    <lineage>
        <taxon>Eukaryota</taxon>
        <taxon>Fungi</taxon>
        <taxon>Dikarya</taxon>
        <taxon>Ascomycota</taxon>
        <taxon>Saccharomycotina</taxon>
        <taxon>Saccharomycetes</taxon>
        <taxon>Saccharomycetales</taxon>
        <taxon>Saccharomycetaceae</taxon>
        <taxon>Kluyveromyces</taxon>
    </lineage>
</organism>
<evidence type="ECO:0000256" key="7">
    <source>
        <dbReference type="ARBA" id="ARBA00023295"/>
    </source>
</evidence>
<dbReference type="Gene3D" id="2.160.20.10">
    <property type="entry name" value="Single-stranded right-handed beta-helix, Pectin lyase-like"/>
    <property type="match status" value="1"/>
</dbReference>
<dbReference type="FunFam" id="2.160.20.10:FF:000002">
    <property type="entry name" value="Endopolygalacturonase D"/>
    <property type="match status" value="1"/>
</dbReference>
<sequence length="394" mass="41255">MHVDSSNDNSNDNNDTNKQQQQKVSSETKKKKMLFSNTLLIAAASALLAEASPLEKRDSCTLSGKTAGGGLSNCATVTVNNVEVPAGKTLDLTGLQDGATVNFVGQVTFDYDEWVGPLVSISGKNIKVVGKSGHLLDGDGARWWDGKGDSGKKVKPKFMSLKLTGNSDVGGLQIKNTPIQAISVNSCSDTVIHDVTIDNSDGDKDSLGHNTDGFDVGNVNNVTIENCHVYNQDDCIAVNSGTGVYFKNNYCSGGHGASIGSVGLRSNNVVDTVYFENNQIVNSDNGLRIKTIQKATGSVNNVHFLSNTISGIRKFGIVVETDYSSGSTTGTPGSKVPITNFEVDGLTGSVDSSAYRVKILVAGASKWTWKDVDITGGSSFGSCTGIPSGSGASC</sequence>
<keyword evidence="4" id="KW-0677">Repeat</keyword>
<dbReference type="PANTHER" id="PTHR31884">
    <property type="entry name" value="POLYGALACTURONASE"/>
    <property type="match status" value="1"/>
</dbReference>
<dbReference type="EMBL" id="AP012213">
    <property type="protein sequence ID" value="BAO38138.2"/>
    <property type="molecule type" value="Genomic_DNA"/>
</dbReference>
<dbReference type="RefSeq" id="XP_022674029.1">
    <property type="nucleotide sequence ID" value="XM_022822140.1"/>
</dbReference>
<evidence type="ECO:0000256" key="9">
    <source>
        <dbReference type="ARBA" id="ARBA00034074"/>
    </source>
</evidence>
<evidence type="ECO:0000256" key="4">
    <source>
        <dbReference type="ARBA" id="ARBA00022737"/>
    </source>
</evidence>
<gene>
    <name evidence="13" type="primary">PGU1</name>
    <name evidence="13" type="ORF">KLMA_10516</name>
</gene>
<dbReference type="VEuPathDB" id="FungiDB:KLMA_10516"/>
<name>W0T504_KLUMD</name>
<evidence type="ECO:0000256" key="12">
    <source>
        <dbReference type="SAM" id="MobiDB-lite"/>
    </source>
</evidence>
<keyword evidence="5 11" id="KW-0378">Hydrolase</keyword>
<dbReference type="SMR" id="W0T504"/>
<dbReference type="InterPro" id="IPR012334">
    <property type="entry name" value="Pectin_lyas_fold"/>
</dbReference>
<dbReference type="GO" id="GO:0004650">
    <property type="term" value="F:polygalacturonase activity"/>
    <property type="evidence" value="ECO:0007669"/>
    <property type="project" value="UniProtKB-EC"/>
</dbReference>
<dbReference type="SUPFAM" id="SSF51126">
    <property type="entry name" value="Pectin lyase-like"/>
    <property type="match status" value="1"/>
</dbReference>